<evidence type="ECO:0000313" key="2">
    <source>
        <dbReference type="EMBL" id="KUK22617.1"/>
    </source>
</evidence>
<feature type="transmembrane region" description="Helical" evidence="1">
    <location>
        <begin position="98"/>
        <end position="120"/>
    </location>
</feature>
<dbReference type="AlphaFoldDB" id="A0A101EPP0"/>
<evidence type="ECO:0000256" key="1">
    <source>
        <dbReference type="SAM" id="Phobius"/>
    </source>
</evidence>
<name>A0A101EPP0_9THEM</name>
<keyword evidence="1" id="KW-1133">Transmembrane helix</keyword>
<keyword evidence="1" id="KW-0812">Transmembrane</keyword>
<feature type="transmembrane region" description="Helical" evidence="1">
    <location>
        <begin position="26"/>
        <end position="43"/>
    </location>
</feature>
<dbReference type="PATRIC" id="fig|93930.3.peg.328"/>
<feature type="transmembrane region" description="Helical" evidence="1">
    <location>
        <begin position="132"/>
        <end position="149"/>
    </location>
</feature>
<feature type="transmembrane region" description="Helical" evidence="1">
    <location>
        <begin position="350"/>
        <end position="368"/>
    </location>
</feature>
<keyword evidence="1" id="KW-0472">Membrane</keyword>
<reference evidence="2 3" key="1">
    <citation type="journal article" date="2015" name="MBio">
        <title>Genome-Resolved Metagenomic Analysis Reveals Roles for Candidate Phyla and Other Microbial Community Members in Biogeochemical Transformations in Oil Reservoirs.</title>
        <authorList>
            <person name="Hu P."/>
            <person name="Tom L."/>
            <person name="Singh A."/>
            <person name="Thomas B.C."/>
            <person name="Baker B.J."/>
            <person name="Piceno Y.M."/>
            <person name="Andersen G.L."/>
            <person name="Banfield J.F."/>
        </authorList>
    </citation>
    <scope>NUCLEOTIDE SEQUENCE [LARGE SCALE GENOMIC DNA]</scope>
    <source>
        <strain evidence="2">46_26</strain>
    </source>
</reference>
<comment type="caution">
    <text evidence="2">The sequence shown here is derived from an EMBL/GenBank/DDBJ whole genome shotgun (WGS) entry which is preliminary data.</text>
</comment>
<feature type="transmembrane region" description="Helical" evidence="1">
    <location>
        <begin position="236"/>
        <end position="255"/>
    </location>
</feature>
<feature type="transmembrane region" description="Helical" evidence="1">
    <location>
        <begin position="374"/>
        <end position="391"/>
    </location>
</feature>
<feature type="transmembrane region" description="Helical" evidence="1">
    <location>
        <begin position="210"/>
        <end position="229"/>
    </location>
</feature>
<accession>A0A101EPP0</accession>
<proteinExistence type="predicted"/>
<feature type="transmembrane region" description="Helical" evidence="1">
    <location>
        <begin position="155"/>
        <end position="173"/>
    </location>
</feature>
<sequence>MLFIFAEIIGVSILLRKQRKVHSVKALMFSFLVQTLILISYILELREKWGRIVYWSDAEYYWNATLEMLNGVVPSVYNIGYVFYSWLLQLTSPIVTPIWNNVSNLILLNLSFLLGIQMIMGEVKQKFRRLPWFSYLVTIGNPLVIYSLCRNLKDVLFLFYTVLSIYVGVKLMQTLVNSRIRLSRNIPVVMLSISSYLLSFSALLSSVRVWGWMIPTFNVLLITSALALSSTTKKRFKWVLIPLLSVILFVPYFTFSPKVQQISFWIESRENLVQMGRQMSALQSVLVGPFVMFFGPGPIRSLFGSTYFQFYTHVGNVSSFLGSVVWYFFLPWFGTNLLRRLRWSAKFVSFKMTAFILLLLLGIYSYFYGGSTELRFRGVLYVLTGLVYVAVDWAERDIPKRIIVESPLFYIGLVLNLVAVVLSL</sequence>
<evidence type="ECO:0000313" key="3">
    <source>
        <dbReference type="Proteomes" id="UP000058636"/>
    </source>
</evidence>
<dbReference type="EMBL" id="LGFG01000122">
    <property type="protein sequence ID" value="KUK22617.1"/>
    <property type="molecule type" value="Genomic_DNA"/>
</dbReference>
<feature type="transmembrane region" description="Helical" evidence="1">
    <location>
        <begin position="403"/>
        <end position="422"/>
    </location>
</feature>
<feature type="transmembrane region" description="Helical" evidence="1">
    <location>
        <begin position="310"/>
        <end position="329"/>
    </location>
</feature>
<evidence type="ECO:0008006" key="4">
    <source>
        <dbReference type="Google" id="ProtNLM"/>
    </source>
</evidence>
<organism evidence="2 3">
    <name type="scientific">Thermotoga petrophila</name>
    <dbReference type="NCBI Taxonomy" id="93929"/>
    <lineage>
        <taxon>Bacteria</taxon>
        <taxon>Thermotogati</taxon>
        <taxon>Thermotogota</taxon>
        <taxon>Thermotogae</taxon>
        <taxon>Thermotogales</taxon>
        <taxon>Thermotogaceae</taxon>
        <taxon>Thermotoga</taxon>
    </lineage>
</organism>
<gene>
    <name evidence="2" type="ORF">XD57_1286</name>
</gene>
<protein>
    <recommendedName>
        <fullName evidence="4">Glycosyltransferase RgtA/B/C/D-like domain-containing protein</fullName>
    </recommendedName>
</protein>
<dbReference type="Proteomes" id="UP000058636">
    <property type="component" value="Unassembled WGS sequence"/>
</dbReference>